<reference evidence="2" key="5">
    <citation type="submission" date="2018-04" db="UniProtKB">
        <authorList>
            <consortium name="EnsemblFungi"/>
        </authorList>
    </citation>
    <scope>IDENTIFICATION</scope>
    <source>
        <strain evidence="2">R3-111a-1</strain>
    </source>
</reference>
<reference evidence="1" key="3">
    <citation type="submission" date="2010-09" db="EMBL/GenBank/DDBJ databases">
        <title>Annotation of Gaeumannomyces graminis var. tritici R3-111a-1.</title>
        <authorList>
            <consortium name="The Broad Institute Genome Sequencing Platform"/>
            <person name="Ma L.-J."/>
            <person name="Dead R."/>
            <person name="Young S.K."/>
            <person name="Zeng Q."/>
            <person name="Gargeya S."/>
            <person name="Fitzgerald M."/>
            <person name="Haas B."/>
            <person name="Abouelleil A."/>
            <person name="Alvarado L."/>
            <person name="Arachchi H.M."/>
            <person name="Berlin A."/>
            <person name="Brown A."/>
            <person name="Chapman S.B."/>
            <person name="Chen Z."/>
            <person name="Dunbar C."/>
            <person name="Freedman E."/>
            <person name="Gearin G."/>
            <person name="Gellesch M."/>
            <person name="Goldberg J."/>
            <person name="Griggs A."/>
            <person name="Gujja S."/>
            <person name="Heiman D."/>
            <person name="Howarth C."/>
            <person name="Larson L."/>
            <person name="Lui A."/>
            <person name="MacDonald P.J.P."/>
            <person name="Mehta T."/>
            <person name="Montmayeur A."/>
            <person name="Murphy C."/>
            <person name="Neiman D."/>
            <person name="Pearson M."/>
            <person name="Priest M."/>
            <person name="Roberts A."/>
            <person name="Saif S."/>
            <person name="Shea T."/>
            <person name="Shenoy N."/>
            <person name="Sisk P."/>
            <person name="Stolte C."/>
            <person name="Sykes S."/>
            <person name="Yandava C."/>
            <person name="Wortman J."/>
            <person name="Nusbaum C."/>
            <person name="Birren B."/>
        </authorList>
    </citation>
    <scope>NUCLEOTIDE SEQUENCE</scope>
    <source>
        <strain evidence="1">R3-111a-1</strain>
    </source>
</reference>
<dbReference type="HOGENOM" id="CLU_2941870_0_0_1"/>
<dbReference type="Proteomes" id="UP000006039">
    <property type="component" value="Unassembled WGS sequence"/>
</dbReference>
<gene>
    <name evidence="2" type="primary">20353731</name>
    <name evidence="1" type="ORF">GGTG_13273</name>
</gene>
<reference evidence="2" key="4">
    <citation type="journal article" date="2015" name="G3 (Bethesda)">
        <title>Genome sequences of three phytopathogenic species of the Magnaporthaceae family of fungi.</title>
        <authorList>
            <person name="Okagaki L.H."/>
            <person name="Nunes C.C."/>
            <person name="Sailsbery J."/>
            <person name="Clay B."/>
            <person name="Brown D."/>
            <person name="John T."/>
            <person name="Oh Y."/>
            <person name="Young N."/>
            <person name="Fitzgerald M."/>
            <person name="Haas B.J."/>
            <person name="Zeng Q."/>
            <person name="Young S."/>
            <person name="Adiconis X."/>
            <person name="Fan L."/>
            <person name="Levin J.Z."/>
            <person name="Mitchell T.K."/>
            <person name="Okubara P.A."/>
            <person name="Farman M.L."/>
            <person name="Kohn L.M."/>
            <person name="Birren B."/>
            <person name="Ma L.-J."/>
            <person name="Dean R.A."/>
        </authorList>
    </citation>
    <scope>NUCLEOTIDE SEQUENCE</scope>
    <source>
        <strain evidence="2">R3-111a-1</strain>
    </source>
</reference>
<name>J3PIE5_GAET3</name>
<proteinExistence type="predicted"/>
<dbReference type="VEuPathDB" id="FungiDB:GGTG_13273"/>
<evidence type="ECO:0000313" key="3">
    <source>
        <dbReference type="Proteomes" id="UP000006039"/>
    </source>
</evidence>
<reference evidence="3" key="1">
    <citation type="submission" date="2010-07" db="EMBL/GenBank/DDBJ databases">
        <title>The genome sequence of Gaeumannomyces graminis var. tritici strain R3-111a-1.</title>
        <authorList>
            <consortium name="The Broad Institute Genome Sequencing Platform"/>
            <person name="Ma L.-J."/>
            <person name="Dead R."/>
            <person name="Young S."/>
            <person name="Zeng Q."/>
            <person name="Koehrsen M."/>
            <person name="Alvarado L."/>
            <person name="Berlin A."/>
            <person name="Chapman S.B."/>
            <person name="Chen Z."/>
            <person name="Freedman E."/>
            <person name="Gellesch M."/>
            <person name="Goldberg J."/>
            <person name="Griggs A."/>
            <person name="Gujja S."/>
            <person name="Heilman E.R."/>
            <person name="Heiman D."/>
            <person name="Hepburn T."/>
            <person name="Howarth C."/>
            <person name="Jen D."/>
            <person name="Larson L."/>
            <person name="Mehta T."/>
            <person name="Neiman D."/>
            <person name="Pearson M."/>
            <person name="Roberts A."/>
            <person name="Saif S."/>
            <person name="Shea T."/>
            <person name="Shenoy N."/>
            <person name="Sisk P."/>
            <person name="Stolte C."/>
            <person name="Sykes S."/>
            <person name="Walk T."/>
            <person name="White J."/>
            <person name="Yandava C."/>
            <person name="Haas B."/>
            <person name="Nusbaum C."/>
            <person name="Birren B."/>
        </authorList>
    </citation>
    <scope>NUCLEOTIDE SEQUENCE [LARGE SCALE GENOMIC DNA]</scope>
    <source>
        <strain evidence="3">R3-111a-1</strain>
    </source>
</reference>
<evidence type="ECO:0000313" key="2">
    <source>
        <dbReference type="EnsemblFungi" id="EJT69164"/>
    </source>
</evidence>
<keyword evidence="3" id="KW-1185">Reference proteome</keyword>
<dbReference type="RefSeq" id="XP_009229443.1">
    <property type="nucleotide sequence ID" value="XM_009231179.1"/>
</dbReference>
<reference evidence="1" key="2">
    <citation type="submission" date="2010-07" db="EMBL/GenBank/DDBJ databases">
        <authorList>
            <consortium name="The Broad Institute Genome Sequencing Platform"/>
            <consortium name="Broad Institute Genome Sequencing Center for Infectious Disease"/>
            <person name="Ma L.-J."/>
            <person name="Dead R."/>
            <person name="Young S."/>
            <person name="Zeng Q."/>
            <person name="Koehrsen M."/>
            <person name="Alvarado L."/>
            <person name="Berlin A."/>
            <person name="Chapman S.B."/>
            <person name="Chen Z."/>
            <person name="Freedman E."/>
            <person name="Gellesch M."/>
            <person name="Goldberg J."/>
            <person name="Griggs A."/>
            <person name="Gujja S."/>
            <person name="Heilman E.R."/>
            <person name="Heiman D."/>
            <person name="Hepburn T."/>
            <person name="Howarth C."/>
            <person name="Jen D."/>
            <person name="Larson L."/>
            <person name="Mehta T."/>
            <person name="Neiman D."/>
            <person name="Pearson M."/>
            <person name="Roberts A."/>
            <person name="Saif S."/>
            <person name="Shea T."/>
            <person name="Shenoy N."/>
            <person name="Sisk P."/>
            <person name="Stolte C."/>
            <person name="Sykes S."/>
            <person name="Walk T."/>
            <person name="White J."/>
            <person name="Yandava C."/>
            <person name="Haas B."/>
            <person name="Nusbaum C."/>
            <person name="Birren B."/>
        </authorList>
    </citation>
    <scope>NUCLEOTIDE SEQUENCE</scope>
    <source>
        <strain evidence="1">R3-111a-1</strain>
    </source>
</reference>
<organism evidence="1">
    <name type="scientific">Gaeumannomyces tritici (strain R3-111a-1)</name>
    <name type="common">Wheat and barley take-all root rot fungus</name>
    <name type="synonym">Gaeumannomyces graminis var. tritici</name>
    <dbReference type="NCBI Taxonomy" id="644352"/>
    <lineage>
        <taxon>Eukaryota</taxon>
        <taxon>Fungi</taxon>
        <taxon>Dikarya</taxon>
        <taxon>Ascomycota</taxon>
        <taxon>Pezizomycotina</taxon>
        <taxon>Sordariomycetes</taxon>
        <taxon>Sordariomycetidae</taxon>
        <taxon>Magnaporthales</taxon>
        <taxon>Magnaporthaceae</taxon>
        <taxon>Gaeumannomyces</taxon>
    </lineage>
</organism>
<protein>
    <submittedName>
        <fullName evidence="1 2">Uncharacterized protein</fullName>
    </submittedName>
</protein>
<sequence>MSLVADPRAWRAKKQPFCRYSLKGMVRSGDVRKRSARSSGHPPLCFGLHSLRASSEGMGV</sequence>
<dbReference type="AlphaFoldDB" id="J3PIE5"/>
<dbReference type="EnsemblFungi" id="EJT69164">
    <property type="protein sequence ID" value="EJT69164"/>
    <property type="gene ID" value="GGTG_13273"/>
</dbReference>
<dbReference type="EMBL" id="GL385405">
    <property type="protein sequence ID" value="EJT69164.1"/>
    <property type="molecule type" value="Genomic_DNA"/>
</dbReference>
<evidence type="ECO:0000313" key="1">
    <source>
        <dbReference type="EMBL" id="EJT69164.1"/>
    </source>
</evidence>
<accession>J3PIE5</accession>
<dbReference type="GeneID" id="20353731"/>